<dbReference type="Pfam" id="PF00698">
    <property type="entry name" value="Acyl_transf_1"/>
    <property type="match status" value="1"/>
</dbReference>
<dbReference type="AlphaFoldDB" id="A0A382ZCU6"/>
<accession>A0A382ZCU6</accession>
<feature type="non-terminal residue" evidence="6">
    <location>
        <position position="197"/>
    </location>
</feature>
<dbReference type="EC" id="2.3.1.39" evidence="1"/>
<dbReference type="EMBL" id="UINC01182859">
    <property type="protein sequence ID" value="SVD93303.1"/>
    <property type="molecule type" value="Genomic_DNA"/>
</dbReference>
<dbReference type="GO" id="GO:0005829">
    <property type="term" value="C:cytosol"/>
    <property type="evidence" value="ECO:0007669"/>
    <property type="project" value="TreeGrafter"/>
</dbReference>
<dbReference type="SMART" id="SM00827">
    <property type="entry name" value="PKS_AT"/>
    <property type="match status" value="1"/>
</dbReference>
<dbReference type="InterPro" id="IPR016035">
    <property type="entry name" value="Acyl_Trfase/lysoPLipase"/>
</dbReference>
<dbReference type="InterPro" id="IPR001227">
    <property type="entry name" value="Ac_transferase_dom_sf"/>
</dbReference>
<reference evidence="6" key="1">
    <citation type="submission" date="2018-05" db="EMBL/GenBank/DDBJ databases">
        <authorList>
            <person name="Lanie J.A."/>
            <person name="Ng W.-L."/>
            <person name="Kazmierczak K.M."/>
            <person name="Andrzejewski T.M."/>
            <person name="Davidsen T.M."/>
            <person name="Wayne K.J."/>
            <person name="Tettelin H."/>
            <person name="Glass J.I."/>
            <person name="Rusch D."/>
            <person name="Podicherti R."/>
            <person name="Tsui H.-C.T."/>
            <person name="Winkler M.E."/>
        </authorList>
    </citation>
    <scope>NUCLEOTIDE SEQUENCE</scope>
</reference>
<dbReference type="GO" id="GO:0006633">
    <property type="term" value="P:fatty acid biosynthetic process"/>
    <property type="evidence" value="ECO:0007669"/>
    <property type="project" value="TreeGrafter"/>
</dbReference>
<dbReference type="SUPFAM" id="SSF55048">
    <property type="entry name" value="Probable ACP-binding domain of malonyl-CoA ACP transacylase"/>
    <property type="match status" value="1"/>
</dbReference>
<sequence length="197" mass="20481">MSRAFLFPGQGSQQTGMGELLFSQFPEIVAEADEILGYCLKDLCLNPENSEKLGHTQFTQPALYVVSSLQAMNELGGSGAPPIFLAGHSVGEYAALATAKAFSFSDGLKLVAKRGEIMAKVSGGGMAAVIGLEPSRIIEVLAETGAADVDLANFNSPGQTVLSGPAASMEPLLGPMKDAGAKMFVPLKVSGAFHSRM</sequence>
<dbReference type="PANTHER" id="PTHR42681">
    <property type="entry name" value="MALONYL-COA-ACYL CARRIER PROTEIN TRANSACYLASE, MITOCHONDRIAL"/>
    <property type="match status" value="1"/>
</dbReference>
<dbReference type="InterPro" id="IPR050858">
    <property type="entry name" value="Mal-CoA-ACP_Trans/PKS_FabD"/>
</dbReference>
<evidence type="ECO:0000259" key="5">
    <source>
        <dbReference type="SMART" id="SM00827"/>
    </source>
</evidence>
<dbReference type="InterPro" id="IPR016036">
    <property type="entry name" value="Malonyl_transacylase_ACP-bd"/>
</dbReference>
<dbReference type="InterPro" id="IPR014043">
    <property type="entry name" value="Acyl_transferase_dom"/>
</dbReference>
<comment type="catalytic activity">
    <reaction evidence="4">
        <text>holo-[ACP] + malonyl-CoA = malonyl-[ACP] + CoA</text>
        <dbReference type="Rhea" id="RHEA:41792"/>
        <dbReference type="Rhea" id="RHEA-COMP:9623"/>
        <dbReference type="Rhea" id="RHEA-COMP:9685"/>
        <dbReference type="ChEBI" id="CHEBI:57287"/>
        <dbReference type="ChEBI" id="CHEBI:57384"/>
        <dbReference type="ChEBI" id="CHEBI:64479"/>
        <dbReference type="ChEBI" id="CHEBI:78449"/>
        <dbReference type="EC" id="2.3.1.39"/>
    </reaction>
</comment>
<evidence type="ECO:0000256" key="2">
    <source>
        <dbReference type="ARBA" id="ARBA00022679"/>
    </source>
</evidence>
<protein>
    <recommendedName>
        <fullName evidence="1">[acyl-carrier-protein] S-malonyltransferase</fullName>
        <ecNumber evidence="1">2.3.1.39</ecNumber>
    </recommendedName>
</protein>
<evidence type="ECO:0000256" key="1">
    <source>
        <dbReference type="ARBA" id="ARBA00013258"/>
    </source>
</evidence>
<name>A0A382ZCU6_9ZZZZ</name>
<evidence type="ECO:0000256" key="4">
    <source>
        <dbReference type="ARBA" id="ARBA00048462"/>
    </source>
</evidence>
<organism evidence="6">
    <name type="scientific">marine metagenome</name>
    <dbReference type="NCBI Taxonomy" id="408172"/>
    <lineage>
        <taxon>unclassified sequences</taxon>
        <taxon>metagenomes</taxon>
        <taxon>ecological metagenomes</taxon>
    </lineage>
</organism>
<dbReference type="Gene3D" id="3.40.366.10">
    <property type="entry name" value="Malonyl-Coenzyme A Acyl Carrier Protein, domain 2"/>
    <property type="match status" value="1"/>
</dbReference>
<keyword evidence="2" id="KW-0808">Transferase</keyword>
<feature type="domain" description="Malonyl-CoA:ACP transacylase (MAT)" evidence="5">
    <location>
        <begin position="6"/>
        <end position="197"/>
    </location>
</feature>
<proteinExistence type="predicted"/>
<evidence type="ECO:0000256" key="3">
    <source>
        <dbReference type="ARBA" id="ARBA00023315"/>
    </source>
</evidence>
<gene>
    <name evidence="6" type="ORF">METZ01_LOCUS446157</name>
</gene>
<dbReference type="GO" id="GO:0004314">
    <property type="term" value="F:[acyl-carrier-protein] S-malonyltransferase activity"/>
    <property type="evidence" value="ECO:0007669"/>
    <property type="project" value="UniProtKB-EC"/>
</dbReference>
<evidence type="ECO:0000313" key="6">
    <source>
        <dbReference type="EMBL" id="SVD93303.1"/>
    </source>
</evidence>
<dbReference type="Gene3D" id="3.30.70.250">
    <property type="entry name" value="Malonyl-CoA ACP transacylase, ACP-binding"/>
    <property type="match status" value="1"/>
</dbReference>
<keyword evidence="3" id="KW-0012">Acyltransferase</keyword>
<dbReference type="PANTHER" id="PTHR42681:SF1">
    <property type="entry name" value="MALONYL-COA-ACYL CARRIER PROTEIN TRANSACYLASE, MITOCHONDRIAL"/>
    <property type="match status" value="1"/>
</dbReference>
<dbReference type="SUPFAM" id="SSF52151">
    <property type="entry name" value="FabD/lysophospholipase-like"/>
    <property type="match status" value="1"/>
</dbReference>